<dbReference type="InterPro" id="IPR047146">
    <property type="entry name" value="Cyt_P450_E_CYP52_fungi"/>
</dbReference>
<feature type="binding site" description="axial binding residue" evidence="8">
    <location>
        <position position="442"/>
    </location>
    <ligand>
        <name>heme</name>
        <dbReference type="ChEBI" id="CHEBI:30413"/>
    </ligand>
    <ligandPart>
        <name>Fe</name>
        <dbReference type="ChEBI" id="CHEBI:18248"/>
    </ligandPart>
</feature>
<dbReference type="PROSITE" id="PS00086">
    <property type="entry name" value="CYTOCHROME_P450"/>
    <property type="match status" value="1"/>
</dbReference>
<keyword evidence="6 8" id="KW-0408">Iron</keyword>
<comment type="cofactor">
    <cofactor evidence="1 8">
        <name>heme</name>
        <dbReference type="ChEBI" id="CHEBI:30413"/>
    </cofactor>
</comment>
<dbReference type="GO" id="GO:0004497">
    <property type="term" value="F:monooxygenase activity"/>
    <property type="evidence" value="ECO:0007669"/>
    <property type="project" value="UniProtKB-KW"/>
</dbReference>
<dbReference type="PRINTS" id="PR00385">
    <property type="entry name" value="P450"/>
</dbReference>
<evidence type="ECO:0000256" key="9">
    <source>
        <dbReference type="RuleBase" id="RU000461"/>
    </source>
</evidence>
<evidence type="ECO:0000256" key="1">
    <source>
        <dbReference type="ARBA" id="ARBA00001971"/>
    </source>
</evidence>
<evidence type="ECO:0000313" key="11">
    <source>
        <dbReference type="Proteomes" id="UP000250140"/>
    </source>
</evidence>
<evidence type="ECO:0000313" key="10">
    <source>
        <dbReference type="EMBL" id="OCL04117.1"/>
    </source>
</evidence>
<evidence type="ECO:0000256" key="5">
    <source>
        <dbReference type="ARBA" id="ARBA00023002"/>
    </source>
</evidence>
<dbReference type="InterPro" id="IPR001128">
    <property type="entry name" value="Cyt_P450"/>
</dbReference>
<evidence type="ECO:0000256" key="6">
    <source>
        <dbReference type="ARBA" id="ARBA00023004"/>
    </source>
</evidence>
<dbReference type="OrthoDB" id="1470350at2759"/>
<protein>
    <submittedName>
        <fullName evidence="10">Cytochrome P450 CYP5202A1</fullName>
    </submittedName>
</protein>
<evidence type="ECO:0000256" key="3">
    <source>
        <dbReference type="ARBA" id="ARBA00022617"/>
    </source>
</evidence>
<dbReference type="InterPro" id="IPR017972">
    <property type="entry name" value="Cyt_P450_CS"/>
</dbReference>
<proteinExistence type="inferred from homology"/>
<dbReference type="GO" id="GO:0005506">
    <property type="term" value="F:iron ion binding"/>
    <property type="evidence" value="ECO:0007669"/>
    <property type="project" value="InterPro"/>
</dbReference>
<reference evidence="10 11" key="1">
    <citation type="journal article" date="2016" name="Nat. Commun.">
        <title>Ectomycorrhizal ecology is imprinted in the genome of the dominant symbiotic fungus Cenococcum geophilum.</title>
        <authorList>
            <consortium name="DOE Joint Genome Institute"/>
            <person name="Peter M."/>
            <person name="Kohler A."/>
            <person name="Ohm R.A."/>
            <person name="Kuo A."/>
            <person name="Krutzmann J."/>
            <person name="Morin E."/>
            <person name="Arend M."/>
            <person name="Barry K.W."/>
            <person name="Binder M."/>
            <person name="Choi C."/>
            <person name="Clum A."/>
            <person name="Copeland A."/>
            <person name="Grisel N."/>
            <person name="Haridas S."/>
            <person name="Kipfer T."/>
            <person name="LaButti K."/>
            <person name="Lindquist E."/>
            <person name="Lipzen A."/>
            <person name="Maire R."/>
            <person name="Meier B."/>
            <person name="Mihaltcheva S."/>
            <person name="Molinier V."/>
            <person name="Murat C."/>
            <person name="Poggeler S."/>
            <person name="Quandt C.A."/>
            <person name="Sperisen C."/>
            <person name="Tritt A."/>
            <person name="Tisserant E."/>
            <person name="Crous P.W."/>
            <person name="Henrissat B."/>
            <person name="Nehls U."/>
            <person name="Egli S."/>
            <person name="Spatafora J.W."/>
            <person name="Grigoriev I.V."/>
            <person name="Martin F.M."/>
        </authorList>
    </citation>
    <scope>NUCLEOTIDE SEQUENCE [LARGE SCALE GENOMIC DNA]</scope>
    <source>
        <strain evidence="10 11">CBS 207.34</strain>
    </source>
</reference>
<evidence type="ECO:0000256" key="7">
    <source>
        <dbReference type="ARBA" id="ARBA00023033"/>
    </source>
</evidence>
<evidence type="ECO:0000256" key="2">
    <source>
        <dbReference type="ARBA" id="ARBA00010617"/>
    </source>
</evidence>
<keyword evidence="3 8" id="KW-0349">Heme</keyword>
<comment type="similarity">
    <text evidence="2 9">Belongs to the cytochrome P450 family.</text>
</comment>
<name>A0A8E2ESJ2_9PEZI</name>
<gene>
    <name evidence="10" type="ORF">AOQ84DRAFT_380914</name>
</gene>
<dbReference type="PRINTS" id="PR00465">
    <property type="entry name" value="EP450IV"/>
</dbReference>
<dbReference type="GO" id="GO:0020037">
    <property type="term" value="F:heme binding"/>
    <property type="evidence" value="ECO:0007669"/>
    <property type="project" value="InterPro"/>
</dbReference>
<organism evidence="10 11">
    <name type="scientific">Glonium stellatum</name>
    <dbReference type="NCBI Taxonomy" id="574774"/>
    <lineage>
        <taxon>Eukaryota</taxon>
        <taxon>Fungi</taxon>
        <taxon>Dikarya</taxon>
        <taxon>Ascomycota</taxon>
        <taxon>Pezizomycotina</taxon>
        <taxon>Dothideomycetes</taxon>
        <taxon>Pleosporomycetidae</taxon>
        <taxon>Gloniales</taxon>
        <taxon>Gloniaceae</taxon>
        <taxon>Glonium</taxon>
    </lineage>
</organism>
<dbReference type="PANTHER" id="PTHR24287">
    <property type="entry name" value="P450, PUTATIVE (EUROFUNG)-RELATED"/>
    <property type="match status" value="1"/>
</dbReference>
<dbReference type="CDD" id="cd11063">
    <property type="entry name" value="CYP52"/>
    <property type="match status" value="1"/>
</dbReference>
<keyword evidence="5 9" id="KW-0560">Oxidoreductase</keyword>
<dbReference type="Pfam" id="PF00067">
    <property type="entry name" value="p450"/>
    <property type="match status" value="1"/>
</dbReference>
<dbReference type="Gene3D" id="1.10.630.10">
    <property type="entry name" value="Cytochrome P450"/>
    <property type="match status" value="1"/>
</dbReference>
<keyword evidence="7 9" id="KW-0503">Monooxygenase</keyword>
<dbReference type="GO" id="GO:0016705">
    <property type="term" value="F:oxidoreductase activity, acting on paired donors, with incorporation or reduction of molecular oxygen"/>
    <property type="evidence" value="ECO:0007669"/>
    <property type="project" value="InterPro"/>
</dbReference>
<dbReference type="SUPFAM" id="SSF48264">
    <property type="entry name" value="Cytochrome P450"/>
    <property type="match status" value="1"/>
</dbReference>
<dbReference type="InterPro" id="IPR002403">
    <property type="entry name" value="Cyt_P450_E_grp-IV"/>
</dbReference>
<keyword evidence="4 8" id="KW-0479">Metal-binding</keyword>
<accession>A0A8E2ESJ2</accession>
<dbReference type="AlphaFoldDB" id="A0A8E2ESJ2"/>
<evidence type="ECO:0000256" key="8">
    <source>
        <dbReference type="PIRSR" id="PIRSR602403-1"/>
    </source>
</evidence>
<dbReference type="InterPro" id="IPR036396">
    <property type="entry name" value="Cyt_P450_sf"/>
</dbReference>
<sequence>MNIAKLAKYAAKKRCEPLKHLSNSWLLPFGIDKLKIVLEAERKRRFPPLTLEEHEKHGDTYGQNSGGQYVILTRDPRNIRSILSEQAKIFQYGAVRRACFRPLLGDGIFTKDGVEWEKSRKILAPIFHQDHVPNLAILEKHVKQLTERLFEAKNQVKEDLFSGELQELFFSFTLDTATEFLFGKSTESLSRGQEIQQGNEVMLFADAFNIAMRWLARRERLKAFYWLLQSKEFRATCSIAHNFVESIIQARLDTFESGANKQMREKSVLQHMHESAVDEKTTRDEIINVLFAARDTTASLLNWIFYTLSREPAIFKALRAEILSVLGDNTSRGPTNSELARMEYLDQVIDETLRLFPVVPLNGRFCTQTTTLPSGGGTDAQSPILVPKGTLICYSPYAMQRSAKLYGDDVGEFRPERWAEKSVKERTIDGSYMPFNRGPRKCLGERYALKQTKYVTCRLVQHIKHISPSNNEGSAIAEEPKKWQDNIKYHIGITMASDDGLRVKYVSARAGALR</sequence>
<dbReference type="Proteomes" id="UP000250140">
    <property type="component" value="Unassembled WGS sequence"/>
</dbReference>
<dbReference type="EMBL" id="KV750597">
    <property type="protein sequence ID" value="OCL04117.1"/>
    <property type="molecule type" value="Genomic_DNA"/>
</dbReference>
<evidence type="ECO:0000256" key="4">
    <source>
        <dbReference type="ARBA" id="ARBA00022723"/>
    </source>
</evidence>
<dbReference type="PANTHER" id="PTHR24287:SF1">
    <property type="entry name" value="P450, PUTATIVE (EUROFUNG)-RELATED"/>
    <property type="match status" value="1"/>
</dbReference>
<keyword evidence="11" id="KW-1185">Reference proteome</keyword>